<comment type="subcellular location">
    <subcellularLocation>
        <location evidence="1">Periplasm</location>
    </subcellularLocation>
</comment>
<name>A0ABS3BIX3_9GAMM</name>
<dbReference type="PROSITE" id="PS51257">
    <property type="entry name" value="PROKAR_LIPOPROTEIN"/>
    <property type="match status" value="1"/>
</dbReference>
<accession>A0ABS3BIX3</accession>
<keyword evidence="3" id="KW-0732">Signal</keyword>
<comment type="caution">
    <text evidence="4">The sequence shown here is derived from an EMBL/GenBank/DDBJ whole genome shotgun (WGS) entry which is preliminary data.</text>
</comment>
<keyword evidence="5" id="KW-1185">Reference proteome</keyword>
<reference evidence="4 5" key="1">
    <citation type="submission" date="2021-02" db="EMBL/GenBank/DDBJ databases">
        <title>PHA producing bacteria isolated from coastal sediment in Guangdong, Shenzhen.</title>
        <authorList>
            <person name="Zheng W."/>
            <person name="Yu S."/>
            <person name="Huang Y."/>
        </authorList>
    </citation>
    <scope>NUCLEOTIDE SEQUENCE [LARGE SCALE GENOMIC DNA]</scope>
    <source>
        <strain evidence="4 5">TN21-5</strain>
    </source>
</reference>
<evidence type="ECO:0000256" key="2">
    <source>
        <dbReference type="ARBA" id="ARBA00010742"/>
    </source>
</evidence>
<sequence length="318" mass="34729">MHRRRFLQLMTAVLAATSLGGCSPSEPLRIGVHPWIGYESLYLAEEFGWLPDRLQLVKQHAASHSIEGLIAGDLDAAALTLDEALRVRGAGVPVRIVTVTDVSVGADVLLVRPGIDHLTDLPGRRVAVELDAVSGVMLFAVLDAAGLGTDDISVVDMPVNEHAEAWRRGIIDASVNYEPEASRLEAMGAVRLFDSSQLPETIFDVLVVTEEAVEGRPDDVRALVRAHFLGLRHMVRNLHDSVYRIASRQDISPALVRQSLATVMLPELSANHRYLARNGRLNLVANQLETVLLREGLLETRAGARRMADASFLPRSLP</sequence>
<organism evidence="4 5">
    <name type="scientific">Marinobacter daepoensis</name>
    <dbReference type="NCBI Taxonomy" id="262077"/>
    <lineage>
        <taxon>Bacteria</taxon>
        <taxon>Pseudomonadati</taxon>
        <taxon>Pseudomonadota</taxon>
        <taxon>Gammaproteobacteria</taxon>
        <taxon>Pseudomonadales</taxon>
        <taxon>Marinobacteraceae</taxon>
        <taxon>Marinobacter</taxon>
    </lineage>
</organism>
<protein>
    <submittedName>
        <fullName evidence="4">ABC transporter substrate-binding protein</fullName>
    </submittedName>
</protein>
<evidence type="ECO:0000256" key="3">
    <source>
        <dbReference type="ARBA" id="ARBA00022729"/>
    </source>
</evidence>
<proteinExistence type="inferred from homology"/>
<dbReference type="SUPFAM" id="SSF53850">
    <property type="entry name" value="Periplasmic binding protein-like II"/>
    <property type="match status" value="1"/>
</dbReference>
<dbReference type="PANTHER" id="PTHR30024">
    <property type="entry name" value="ALIPHATIC SULFONATES-BINDING PROTEIN-RELATED"/>
    <property type="match status" value="1"/>
</dbReference>
<evidence type="ECO:0000256" key="1">
    <source>
        <dbReference type="ARBA" id="ARBA00004418"/>
    </source>
</evidence>
<gene>
    <name evidence="4" type="ORF">JYP53_09755</name>
</gene>
<dbReference type="PANTHER" id="PTHR30024:SF47">
    <property type="entry name" value="TAURINE-BINDING PERIPLASMIC PROTEIN"/>
    <property type="match status" value="1"/>
</dbReference>
<evidence type="ECO:0000313" key="5">
    <source>
        <dbReference type="Proteomes" id="UP000664344"/>
    </source>
</evidence>
<dbReference type="Proteomes" id="UP000664344">
    <property type="component" value="Unassembled WGS sequence"/>
</dbReference>
<dbReference type="RefSeq" id="WP_206557476.1">
    <property type="nucleotide sequence ID" value="NZ_JAFKDB010000015.1"/>
</dbReference>
<dbReference type="EMBL" id="JAFKDB010000015">
    <property type="protein sequence ID" value="MBN7770180.1"/>
    <property type="molecule type" value="Genomic_DNA"/>
</dbReference>
<dbReference type="Pfam" id="PF13379">
    <property type="entry name" value="NMT1_2"/>
    <property type="match status" value="1"/>
</dbReference>
<evidence type="ECO:0000313" key="4">
    <source>
        <dbReference type="EMBL" id="MBN7770180.1"/>
    </source>
</evidence>
<comment type="similarity">
    <text evidence="2">Belongs to the bacterial solute-binding protein SsuA/TauA family.</text>
</comment>
<dbReference type="Gene3D" id="3.40.190.10">
    <property type="entry name" value="Periplasmic binding protein-like II"/>
    <property type="match status" value="2"/>
</dbReference>